<accession>A0A8X6HY96</accession>
<sequence length="84" mass="9864">MKTKNDPILCTGIMKPVKRFEKNWLFGGSATKCWTTFDRSRSRCDIFHGILLYFYPYKLQSWQELKSRDTACEGIIGRMGYSKN</sequence>
<organism evidence="1 2">
    <name type="scientific">Trichonephila clavata</name>
    <name type="common">Joro spider</name>
    <name type="synonym">Nephila clavata</name>
    <dbReference type="NCBI Taxonomy" id="2740835"/>
    <lineage>
        <taxon>Eukaryota</taxon>
        <taxon>Metazoa</taxon>
        <taxon>Ecdysozoa</taxon>
        <taxon>Arthropoda</taxon>
        <taxon>Chelicerata</taxon>
        <taxon>Arachnida</taxon>
        <taxon>Araneae</taxon>
        <taxon>Araneomorphae</taxon>
        <taxon>Entelegynae</taxon>
        <taxon>Araneoidea</taxon>
        <taxon>Nephilidae</taxon>
        <taxon>Trichonephila</taxon>
    </lineage>
</organism>
<evidence type="ECO:0000313" key="1">
    <source>
        <dbReference type="EMBL" id="GFQ67455.1"/>
    </source>
</evidence>
<name>A0A8X6HY96_TRICU</name>
<gene>
    <name evidence="1" type="ORF">TNCT_210481</name>
</gene>
<dbReference type="EMBL" id="BMAO01020454">
    <property type="protein sequence ID" value="GFQ67455.1"/>
    <property type="molecule type" value="Genomic_DNA"/>
</dbReference>
<evidence type="ECO:0000313" key="2">
    <source>
        <dbReference type="Proteomes" id="UP000887116"/>
    </source>
</evidence>
<dbReference type="Proteomes" id="UP000887116">
    <property type="component" value="Unassembled WGS sequence"/>
</dbReference>
<protein>
    <submittedName>
        <fullName evidence="1">Uncharacterized protein</fullName>
    </submittedName>
</protein>
<proteinExistence type="predicted"/>
<comment type="caution">
    <text evidence="1">The sequence shown here is derived from an EMBL/GenBank/DDBJ whole genome shotgun (WGS) entry which is preliminary data.</text>
</comment>
<keyword evidence="2" id="KW-1185">Reference proteome</keyword>
<reference evidence="1" key="1">
    <citation type="submission" date="2020-07" db="EMBL/GenBank/DDBJ databases">
        <title>Multicomponent nature underlies the extraordinary mechanical properties of spider dragline silk.</title>
        <authorList>
            <person name="Kono N."/>
            <person name="Nakamura H."/>
            <person name="Mori M."/>
            <person name="Yoshida Y."/>
            <person name="Ohtoshi R."/>
            <person name="Malay A.D."/>
            <person name="Moran D.A.P."/>
            <person name="Tomita M."/>
            <person name="Numata K."/>
            <person name="Arakawa K."/>
        </authorList>
    </citation>
    <scope>NUCLEOTIDE SEQUENCE</scope>
</reference>
<dbReference type="AlphaFoldDB" id="A0A8X6HY96"/>